<dbReference type="Gene3D" id="2.40.50.100">
    <property type="match status" value="1"/>
</dbReference>
<feature type="domain" description="YknX-like beta-barrel" evidence="9">
    <location>
        <begin position="315"/>
        <end position="404"/>
    </location>
</feature>
<keyword evidence="5 7" id="KW-0472">Membrane</keyword>
<evidence type="ECO:0000256" key="4">
    <source>
        <dbReference type="ARBA" id="ARBA00022989"/>
    </source>
</evidence>
<dbReference type="Proteomes" id="UP000286268">
    <property type="component" value="Chromosome"/>
</dbReference>
<evidence type="ECO:0000256" key="1">
    <source>
        <dbReference type="ARBA" id="ARBA00004167"/>
    </source>
</evidence>
<reference evidence="10 11" key="1">
    <citation type="submission" date="2018-01" db="EMBL/GenBank/DDBJ databases">
        <title>Genome Sequencing and Assembly of Anaerobacter polyendosporus strain CT4.</title>
        <authorList>
            <person name="Tachaapaikoon C."/>
            <person name="Sutheeworapong S."/>
            <person name="Jenjaroenpun P."/>
            <person name="Wongsurawat T."/>
            <person name="Nookeaw I."/>
            <person name="Cheawchanlertfa P."/>
            <person name="Kosugi A."/>
            <person name="Cheevadhanarak S."/>
            <person name="Ratanakhanokchai K."/>
        </authorList>
    </citation>
    <scope>NUCLEOTIDE SEQUENCE [LARGE SCALE GENOMIC DNA]</scope>
    <source>
        <strain evidence="10 11">CT4</strain>
    </source>
</reference>
<evidence type="ECO:0000313" key="10">
    <source>
        <dbReference type="EMBL" id="QAA32458.1"/>
    </source>
</evidence>
<comment type="subcellular location">
    <subcellularLocation>
        <location evidence="1">Membrane</location>
        <topology evidence="1">Single-pass membrane protein</topology>
    </subcellularLocation>
</comment>
<dbReference type="SUPFAM" id="SSF111369">
    <property type="entry name" value="HlyD-like secretion proteins"/>
    <property type="match status" value="2"/>
</dbReference>
<dbReference type="PANTHER" id="PTHR30386">
    <property type="entry name" value="MEMBRANE FUSION SUBUNIT OF EMRAB-TOLC MULTIDRUG EFFLUX PUMP"/>
    <property type="match status" value="1"/>
</dbReference>
<dbReference type="PANTHER" id="PTHR30386:SF26">
    <property type="entry name" value="TRANSPORT PROTEIN COMB"/>
    <property type="match status" value="1"/>
</dbReference>
<evidence type="ECO:0000256" key="3">
    <source>
        <dbReference type="ARBA" id="ARBA00022692"/>
    </source>
</evidence>
<comment type="similarity">
    <text evidence="2">Belongs to the membrane fusion protein (MFP) (TC 8.A.1) family.</text>
</comment>
<proteinExistence type="inferred from homology"/>
<dbReference type="GO" id="GO:0016020">
    <property type="term" value="C:membrane"/>
    <property type="evidence" value="ECO:0007669"/>
    <property type="project" value="UniProtKB-SubCell"/>
</dbReference>
<feature type="domain" description="Multidrug resistance protein MdtA-like barrel-sandwich hybrid" evidence="8">
    <location>
        <begin position="56"/>
        <end position="311"/>
    </location>
</feature>
<dbReference type="Gene3D" id="2.40.30.170">
    <property type="match status" value="1"/>
</dbReference>
<dbReference type="PRINTS" id="PR01490">
    <property type="entry name" value="RTXTOXIND"/>
</dbReference>
<evidence type="ECO:0008006" key="12">
    <source>
        <dbReference type="Google" id="ProtNLM"/>
    </source>
</evidence>
<evidence type="ECO:0000256" key="5">
    <source>
        <dbReference type="ARBA" id="ARBA00023136"/>
    </source>
</evidence>
<gene>
    <name evidence="10" type="ORF">C1I91_12860</name>
</gene>
<dbReference type="Pfam" id="PF25917">
    <property type="entry name" value="BSH_RND"/>
    <property type="match status" value="1"/>
</dbReference>
<dbReference type="AlphaFoldDB" id="A0A410DTY1"/>
<dbReference type="EMBL" id="CP025746">
    <property type="protein sequence ID" value="QAA32458.1"/>
    <property type="molecule type" value="Genomic_DNA"/>
</dbReference>
<evidence type="ECO:0000256" key="6">
    <source>
        <dbReference type="SAM" id="Coils"/>
    </source>
</evidence>
<evidence type="ECO:0000259" key="9">
    <source>
        <dbReference type="Pfam" id="PF25990"/>
    </source>
</evidence>
<dbReference type="InterPro" id="IPR058625">
    <property type="entry name" value="MdtA-like_BSH"/>
</dbReference>
<evidence type="ECO:0000256" key="7">
    <source>
        <dbReference type="SAM" id="Phobius"/>
    </source>
</evidence>
<sequence>MEKSVKSNKSKGKIILAVGAVLVIALGGFGIKYYMDSKNYVTTDDAKITGDLLNASSRIPGKVVKINVTEGATVKKGDVLFTLEGDQLQYQLNQAQAALDVAKAQLTKVESGARAQEVAGAQSMVDQATASLNGANTSKSNLQSSLNTLQSEYNKLISQMDSFKDPSTGDYDASYALKQLDAARAKNLVTEAQYTVKAQAIEQLFSSKTQLENQISQLQGQIKAIDAQISAAKAGLEGANSKLSLTNSGASDKDVAIVEAQVRAAQASYDLAKLNFDNAEVKSSVDGTVVQVNIHEGDMIAAGQSAVSVVDLGKLEVTANILESDLERISKDESVTMTVDAYPGVTFNGKVKETGLATASVFSLFSTENASGNFTKVSQRVPVKISLDTTGKNVIPGMSVETKIKVTK</sequence>
<accession>A0A410DTY1</accession>
<keyword evidence="4 7" id="KW-1133">Transmembrane helix</keyword>
<keyword evidence="3 7" id="KW-0812">Transmembrane</keyword>
<dbReference type="KEGG" id="cmah:C1I91_12860"/>
<feature type="transmembrane region" description="Helical" evidence="7">
    <location>
        <begin position="12"/>
        <end position="35"/>
    </location>
</feature>
<keyword evidence="11" id="KW-1185">Reference proteome</keyword>
<evidence type="ECO:0000256" key="2">
    <source>
        <dbReference type="ARBA" id="ARBA00009477"/>
    </source>
</evidence>
<feature type="coiled-coil region" evidence="6">
    <location>
        <begin position="201"/>
        <end position="228"/>
    </location>
</feature>
<dbReference type="InterPro" id="IPR050739">
    <property type="entry name" value="MFP"/>
</dbReference>
<keyword evidence="6" id="KW-0175">Coiled coil</keyword>
<evidence type="ECO:0000259" key="8">
    <source>
        <dbReference type="Pfam" id="PF25917"/>
    </source>
</evidence>
<feature type="coiled-coil region" evidence="6">
    <location>
        <begin position="85"/>
        <end position="112"/>
    </location>
</feature>
<name>A0A410DTY1_9CLOT</name>
<dbReference type="Pfam" id="PF25990">
    <property type="entry name" value="Beta-barrel_YknX"/>
    <property type="match status" value="1"/>
</dbReference>
<protein>
    <recommendedName>
        <fullName evidence="12">HlyD family secretion protein</fullName>
    </recommendedName>
</protein>
<dbReference type="InterPro" id="IPR058636">
    <property type="entry name" value="Beta-barrel_YknX"/>
</dbReference>
<evidence type="ECO:0000313" key="11">
    <source>
        <dbReference type="Proteomes" id="UP000286268"/>
    </source>
</evidence>
<dbReference type="Gene3D" id="1.10.287.470">
    <property type="entry name" value="Helix hairpin bin"/>
    <property type="match status" value="1"/>
</dbReference>
<dbReference type="OrthoDB" id="9811754at2"/>
<dbReference type="RefSeq" id="WP_128213246.1">
    <property type="nucleotide sequence ID" value="NZ_CP025746.1"/>
</dbReference>
<organism evidence="10 11">
    <name type="scientific">Clostridium manihotivorum</name>
    <dbReference type="NCBI Taxonomy" id="2320868"/>
    <lineage>
        <taxon>Bacteria</taxon>
        <taxon>Bacillati</taxon>
        <taxon>Bacillota</taxon>
        <taxon>Clostridia</taxon>
        <taxon>Eubacteriales</taxon>
        <taxon>Clostridiaceae</taxon>
        <taxon>Clostridium</taxon>
    </lineage>
</organism>